<dbReference type="GO" id="GO:0003677">
    <property type="term" value="F:DNA binding"/>
    <property type="evidence" value="ECO:0007669"/>
    <property type="project" value="UniProtKB-KW"/>
</dbReference>
<comment type="caution">
    <text evidence="9">The sequence shown here is derived from an EMBL/GenBank/DDBJ whole genome shotgun (WGS) entry which is preliminary data.</text>
</comment>
<dbReference type="Pfam" id="PF07508">
    <property type="entry name" value="Recombinase"/>
    <property type="match status" value="1"/>
</dbReference>
<dbReference type="PROSITE" id="PS51736">
    <property type="entry name" value="RECOMBINASES_3"/>
    <property type="match status" value="1"/>
</dbReference>
<dbReference type="InterPro" id="IPR006119">
    <property type="entry name" value="Resolv_N"/>
</dbReference>
<keyword evidence="10" id="KW-1185">Reference proteome</keyword>
<dbReference type="Gene3D" id="3.40.50.1390">
    <property type="entry name" value="Resolvase, N-terminal catalytic domain"/>
    <property type="match status" value="1"/>
</dbReference>
<dbReference type="GO" id="GO:0000150">
    <property type="term" value="F:DNA strand exchange activity"/>
    <property type="evidence" value="ECO:0007669"/>
    <property type="project" value="InterPro"/>
</dbReference>
<dbReference type="PROSITE" id="PS51737">
    <property type="entry name" value="RECOMBINASE_DNA_BIND"/>
    <property type="match status" value="1"/>
</dbReference>
<dbReference type="InterPro" id="IPR006118">
    <property type="entry name" value="Recombinase_CS"/>
</dbReference>
<dbReference type="GO" id="GO:0015074">
    <property type="term" value="P:DNA integration"/>
    <property type="evidence" value="ECO:0007669"/>
    <property type="project" value="UniProtKB-KW"/>
</dbReference>
<reference evidence="9 10" key="1">
    <citation type="submission" date="2020-02" db="EMBL/GenBank/DDBJ databases">
        <title>Draft genome sequence of Lactococcus sp. Hs20B0-1.</title>
        <authorList>
            <person name="Noda S."/>
            <person name="Yuki M."/>
            <person name="Ohkuma M."/>
        </authorList>
    </citation>
    <scope>NUCLEOTIDE SEQUENCE [LARGE SCALE GENOMIC DNA]</scope>
    <source>
        <strain evidence="9 10">Hs20B0-1</strain>
    </source>
</reference>
<protein>
    <submittedName>
        <fullName evidence="9">Integrase</fullName>
    </submittedName>
</protein>
<evidence type="ECO:0000256" key="3">
    <source>
        <dbReference type="ARBA" id="ARBA00023172"/>
    </source>
</evidence>
<dbReference type="RefSeq" id="WP_172354751.1">
    <property type="nucleotide sequence ID" value="NZ_BLLH01000001.1"/>
</dbReference>
<proteinExistence type="predicted"/>
<dbReference type="PANTHER" id="PTHR30461">
    <property type="entry name" value="DNA-INVERTASE FROM LAMBDOID PROPHAGE"/>
    <property type="match status" value="1"/>
</dbReference>
<keyword evidence="6" id="KW-0175">Coiled coil</keyword>
<dbReference type="SMART" id="SM00857">
    <property type="entry name" value="Resolvase"/>
    <property type="match status" value="1"/>
</dbReference>
<dbReference type="PANTHER" id="PTHR30461:SF23">
    <property type="entry name" value="DNA RECOMBINASE-RELATED"/>
    <property type="match status" value="1"/>
</dbReference>
<keyword evidence="1" id="KW-0229">DNA integration</keyword>
<dbReference type="InterPro" id="IPR011109">
    <property type="entry name" value="DNA_bind_recombinase_dom"/>
</dbReference>
<evidence type="ECO:0000313" key="9">
    <source>
        <dbReference type="EMBL" id="GFH39817.1"/>
    </source>
</evidence>
<feature type="domain" description="Resolvase/invertase-type recombinase catalytic" evidence="7">
    <location>
        <begin position="3"/>
        <end position="151"/>
    </location>
</feature>
<sequence length="480" mass="55590">MKKVAIYCRVSTMEQAEHGYSIGEQIDKLKKYCEIHDYTIYHEYVDAGFSGAKLDRPNMQQLISDAKKHRFEAVIVYKLDRLSRNLQNALYLIKDVFKSNDISFVSMSENIDLSTASGELNFNMFASFAEFERANIRDRMAMGAYARAKAGKCAGPSRTPFGYDYDDGILRINPVTGPIVKEIFDMYLDGLSLAKILIRLNDGGFVGKVRPWRLSTIYTIIRTKTYAGFIKYHDEYFKGLHQPIISSDDFDEVQRQIKIRQDEAYKKTNSTRPFQSKYMLSGLLRCGKCGQRLTIIQYGKTDKKDKTYKNKKYQCVGKQGSYKKRTGRILNPERCESPNYDLFDLEDEILTTLEKLKLDKLKINEEPSQNDLIVSRAETEIKDTEEKLKKIVDLYLNDNIDISIYSQKKNEYDLKLANLQATLKETKHTEKPLKKDEAIKMLTDLSDIRKISYEKQADLVKQLINKIVVNPDELSVFWNF</sequence>
<evidence type="ECO:0000259" key="8">
    <source>
        <dbReference type="PROSITE" id="PS51737"/>
    </source>
</evidence>
<dbReference type="InterPro" id="IPR036162">
    <property type="entry name" value="Resolvase-like_N_sf"/>
</dbReference>
<accession>A0A6A0B7Q5</accession>
<keyword evidence="2" id="KW-0238">DNA-binding</keyword>
<dbReference type="Gene3D" id="3.90.1750.20">
    <property type="entry name" value="Putative Large Serine Recombinase, Chain B, Domain 2"/>
    <property type="match status" value="1"/>
</dbReference>
<dbReference type="CDD" id="cd00338">
    <property type="entry name" value="Ser_Recombinase"/>
    <property type="match status" value="1"/>
</dbReference>
<dbReference type="Proteomes" id="UP000475928">
    <property type="component" value="Unassembled WGS sequence"/>
</dbReference>
<evidence type="ECO:0000259" key="7">
    <source>
        <dbReference type="PROSITE" id="PS51736"/>
    </source>
</evidence>
<evidence type="ECO:0000256" key="2">
    <source>
        <dbReference type="ARBA" id="ARBA00023125"/>
    </source>
</evidence>
<evidence type="ECO:0000313" key="10">
    <source>
        <dbReference type="Proteomes" id="UP000475928"/>
    </source>
</evidence>
<dbReference type="SUPFAM" id="SSF53041">
    <property type="entry name" value="Resolvase-like"/>
    <property type="match status" value="1"/>
</dbReference>
<gene>
    <name evidence="9" type="primary">int</name>
    <name evidence="9" type="ORF">Hs20B_02150</name>
</gene>
<keyword evidence="3" id="KW-0233">DNA recombination</keyword>
<name>A0A6A0B7Q5_9LACT</name>
<dbReference type="Pfam" id="PF13408">
    <property type="entry name" value="Zn_ribbon_recom"/>
    <property type="match status" value="1"/>
</dbReference>
<dbReference type="Pfam" id="PF00239">
    <property type="entry name" value="Resolvase"/>
    <property type="match status" value="1"/>
</dbReference>
<dbReference type="EMBL" id="BLLH01000001">
    <property type="protein sequence ID" value="GFH39817.1"/>
    <property type="molecule type" value="Genomic_DNA"/>
</dbReference>
<evidence type="ECO:0000256" key="4">
    <source>
        <dbReference type="PIRSR" id="PIRSR606118-50"/>
    </source>
</evidence>
<dbReference type="AlphaFoldDB" id="A0A6A0B7Q5"/>
<dbReference type="InterPro" id="IPR050639">
    <property type="entry name" value="SSR_resolvase"/>
</dbReference>
<evidence type="ECO:0000256" key="5">
    <source>
        <dbReference type="PROSITE-ProRule" id="PRU10137"/>
    </source>
</evidence>
<feature type="domain" description="Recombinase" evidence="8">
    <location>
        <begin position="160"/>
        <end position="264"/>
    </location>
</feature>
<organism evidence="9 10">
    <name type="scientific">Pseudolactococcus insecticola</name>
    <dbReference type="NCBI Taxonomy" id="2709158"/>
    <lineage>
        <taxon>Bacteria</taxon>
        <taxon>Bacillati</taxon>
        <taxon>Bacillota</taxon>
        <taxon>Bacilli</taxon>
        <taxon>Lactobacillales</taxon>
        <taxon>Streptococcaceae</taxon>
        <taxon>Pseudolactococcus</taxon>
    </lineage>
</organism>
<dbReference type="PROSITE" id="PS00397">
    <property type="entry name" value="RECOMBINASES_1"/>
    <property type="match status" value="1"/>
</dbReference>
<evidence type="ECO:0000256" key="6">
    <source>
        <dbReference type="SAM" id="Coils"/>
    </source>
</evidence>
<evidence type="ECO:0000256" key="1">
    <source>
        <dbReference type="ARBA" id="ARBA00022908"/>
    </source>
</evidence>
<dbReference type="InterPro" id="IPR025827">
    <property type="entry name" value="Zn_ribbon_recom_dom"/>
</dbReference>
<feature type="coiled-coil region" evidence="6">
    <location>
        <begin position="374"/>
        <end position="429"/>
    </location>
</feature>
<feature type="active site" description="O-(5'-phospho-DNA)-serine intermediate" evidence="4 5">
    <location>
        <position position="11"/>
    </location>
</feature>
<dbReference type="InterPro" id="IPR038109">
    <property type="entry name" value="DNA_bind_recomb_sf"/>
</dbReference>